<evidence type="ECO:0000256" key="4">
    <source>
        <dbReference type="ARBA" id="ARBA00022737"/>
    </source>
</evidence>
<evidence type="ECO:0000313" key="10">
    <source>
        <dbReference type="EMBL" id="MBC2882824.1"/>
    </source>
</evidence>
<evidence type="ECO:0000313" key="11">
    <source>
        <dbReference type="Proteomes" id="UP000552683"/>
    </source>
</evidence>
<dbReference type="InterPro" id="IPR006597">
    <property type="entry name" value="Sel1-like"/>
</dbReference>
<dbReference type="EMBL" id="JACLZK010000001">
    <property type="protein sequence ID" value="MBC2882824.1"/>
    <property type="molecule type" value="Genomic_DNA"/>
</dbReference>
<dbReference type="RefSeq" id="WP_185898384.1">
    <property type="nucleotide sequence ID" value="NZ_JACLZK010000001.1"/>
</dbReference>
<accession>A0A842JCN5</accession>
<dbReference type="SUPFAM" id="SSF81901">
    <property type="entry name" value="HCP-like"/>
    <property type="match status" value="3"/>
</dbReference>
<dbReference type="EC" id="3.5.2.6" evidence="3"/>
<dbReference type="Gene3D" id="1.25.40.10">
    <property type="entry name" value="Tetratricopeptide repeat domain"/>
    <property type="match status" value="2"/>
</dbReference>
<evidence type="ECO:0000256" key="8">
    <source>
        <dbReference type="ARBA" id="ARBA00023251"/>
    </source>
</evidence>
<dbReference type="PANTHER" id="PTHR13891:SF1">
    <property type="entry name" value="CYTOCHROME C OXIDASE ASSEMBLY FACTOR 7"/>
    <property type="match status" value="1"/>
</dbReference>
<keyword evidence="5" id="KW-0378">Hydrolase</keyword>
<feature type="signal peptide" evidence="9">
    <location>
        <begin position="1"/>
        <end position="20"/>
    </location>
</feature>
<dbReference type="GO" id="GO:0008800">
    <property type="term" value="F:beta-lactamase activity"/>
    <property type="evidence" value="ECO:0007669"/>
    <property type="project" value="UniProtKB-EC"/>
</dbReference>
<reference evidence="10 11" key="1">
    <citation type="submission" date="2020-08" db="EMBL/GenBank/DDBJ databases">
        <title>Complete genome and description of Campylobacter massiliensis Marseille-Q3452 sp. nov.</title>
        <authorList>
            <person name="Antezack A."/>
        </authorList>
    </citation>
    <scope>NUCLEOTIDE SEQUENCE [LARGE SCALE GENOMIC DNA]</scope>
    <source>
        <strain evidence="10 11">Marseille-Q3452</strain>
    </source>
</reference>
<protein>
    <recommendedName>
        <fullName evidence="3">beta-lactamase</fullName>
        <ecNumber evidence="3">3.5.2.6</ecNumber>
    </recommendedName>
</protein>
<evidence type="ECO:0000256" key="2">
    <source>
        <dbReference type="ARBA" id="ARBA00008486"/>
    </source>
</evidence>
<keyword evidence="9" id="KW-0732">Signal</keyword>
<keyword evidence="4" id="KW-0677">Repeat</keyword>
<dbReference type="Proteomes" id="UP000552683">
    <property type="component" value="Unassembled WGS sequence"/>
</dbReference>
<organism evidence="10 11">
    <name type="scientific">Campylobacter massiliensis</name>
    <dbReference type="NCBI Taxonomy" id="2762557"/>
    <lineage>
        <taxon>Bacteria</taxon>
        <taxon>Pseudomonadati</taxon>
        <taxon>Campylobacterota</taxon>
        <taxon>Epsilonproteobacteria</taxon>
        <taxon>Campylobacterales</taxon>
        <taxon>Campylobacteraceae</taxon>
        <taxon>Campylobacter</taxon>
    </lineage>
</organism>
<keyword evidence="7" id="KW-1015">Disulfide bond</keyword>
<evidence type="ECO:0000256" key="9">
    <source>
        <dbReference type="SAM" id="SignalP"/>
    </source>
</evidence>
<gene>
    <name evidence="10" type="ORF">H7R39_06080</name>
</gene>
<comment type="caution">
    <text evidence="10">The sequence shown here is derived from an EMBL/GenBank/DDBJ whole genome shotgun (WGS) entry which is preliminary data.</text>
</comment>
<dbReference type="SMART" id="SM00671">
    <property type="entry name" value="SEL1"/>
    <property type="match status" value="7"/>
</dbReference>
<dbReference type="InterPro" id="IPR011990">
    <property type="entry name" value="TPR-like_helical_dom_sf"/>
</dbReference>
<evidence type="ECO:0000256" key="7">
    <source>
        <dbReference type="ARBA" id="ARBA00023157"/>
    </source>
</evidence>
<evidence type="ECO:0000256" key="6">
    <source>
        <dbReference type="ARBA" id="ARBA00022803"/>
    </source>
</evidence>
<keyword evidence="6" id="KW-0802">TPR repeat</keyword>
<dbReference type="InterPro" id="IPR040239">
    <property type="entry name" value="HcpB-like"/>
</dbReference>
<comment type="similarity">
    <text evidence="2">Belongs to the hcp beta-lactamase family.</text>
</comment>
<sequence>MKKFALTLFLAFCCLSVAQAGPNHNDGLAAKSKGQWKDAENYFKLGCYKEKVDSSCKELGQLYEFGKGSDVKKDSGLAKQAYEKCCEISFGKRSDCCNKVKDKTAVSAEKGCENNDAAACIDYAYEKQDVKYYQKACDLGSNLGCLWTGYSYTEGKNGAEHDPKKGFEIFSKLCDSGYNDGCKFVAMGYRDGKGVEKNIDKAVEILSQICQGERFDGCAKLGEIYQDDTYGKKDEVKAYEYYLLAFTKKEHEASEKYVKYKDNAAKACKANIALGCEYAGSAYYQEKQFAKAAEYFDKGCEHGLVESCLFAGHTYYMPPTESGVAKDLEKAKIYFKKGCDLGSAQSCSTLENIK</sequence>
<keyword evidence="8" id="KW-0046">Antibiotic resistance</keyword>
<name>A0A842JCN5_9BACT</name>
<proteinExistence type="inferred from homology"/>
<dbReference type="GO" id="GO:0046677">
    <property type="term" value="P:response to antibiotic"/>
    <property type="evidence" value="ECO:0007669"/>
    <property type="project" value="UniProtKB-KW"/>
</dbReference>
<feature type="chain" id="PRO_5039907374" description="beta-lactamase" evidence="9">
    <location>
        <begin position="21"/>
        <end position="354"/>
    </location>
</feature>
<dbReference type="PANTHER" id="PTHR13891">
    <property type="entry name" value="CYTOCHROME C OXIDASE ASSEMBLY FACTOR 7"/>
    <property type="match status" value="1"/>
</dbReference>
<evidence type="ECO:0000256" key="3">
    <source>
        <dbReference type="ARBA" id="ARBA00012865"/>
    </source>
</evidence>
<comment type="catalytic activity">
    <reaction evidence="1">
        <text>a beta-lactam + H2O = a substituted beta-amino acid</text>
        <dbReference type="Rhea" id="RHEA:20401"/>
        <dbReference type="ChEBI" id="CHEBI:15377"/>
        <dbReference type="ChEBI" id="CHEBI:35627"/>
        <dbReference type="ChEBI" id="CHEBI:140347"/>
        <dbReference type="EC" id="3.5.2.6"/>
    </reaction>
</comment>
<dbReference type="AlphaFoldDB" id="A0A842JCN5"/>
<dbReference type="Pfam" id="PF08238">
    <property type="entry name" value="Sel1"/>
    <property type="match status" value="7"/>
</dbReference>
<evidence type="ECO:0000256" key="1">
    <source>
        <dbReference type="ARBA" id="ARBA00001526"/>
    </source>
</evidence>
<evidence type="ECO:0000256" key="5">
    <source>
        <dbReference type="ARBA" id="ARBA00022801"/>
    </source>
</evidence>
<keyword evidence="11" id="KW-1185">Reference proteome</keyword>